<organism evidence="19 20">
    <name type="scientific">Candidatus Purcelliella pentastirinorum</name>
    <dbReference type="NCBI Taxonomy" id="472834"/>
    <lineage>
        <taxon>Bacteria</taxon>
        <taxon>Pseudomonadati</taxon>
        <taxon>Pseudomonadota</taxon>
        <taxon>Gammaproteobacteria</taxon>
        <taxon>Enterobacterales</taxon>
        <taxon>Enterobacteriaceae</taxon>
        <taxon>Candidatus Purcelliella</taxon>
    </lineage>
</organism>
<feature type="binding site" evidence="16">
    <location>
        <position position="181"/>
    </location>
    <ligand>
        <name>Mg(2+)</name>
        <dbReference type="ChEBI" id="CHEBI:18420"/>
        <label>2</label>
    </ligand>
</feature>
<evidence type="ECO:0000256" key="4">
    <source>
        <dbReference type="ARBA" id="ARBA00022722"/>
    </source>
</evidence>
<protein>
    <recommendedName>
        <fullName evidence="3 14">Exodeoxyribonuclease I</fullName>
        <ecNumber evidence="2 14">3.1.11.1</ecNumber>
    </recommendedName>
</protein>
<evidence type="ECO:0000256" key="10">
    <source>
        <dbReference type="ARBA" id="ARBA00023125"/>
    </source>
</evidence>
<dbReference type="EC" id="3.1.11.1" evidence="2 14"/>
<keyword evidence="9 16" id="KW-0460">Magnesium</keyword>
<dbReference type="GO" id="GO:0046872">
    <property type="term" value="F:metal ion binding"/>
    <property type="evidence" value="ECO:0007669"/>
    <property type="project" value="UniProtKB-KW"/>
</dbReference>
<dbReference type="Gene3D" id="3.30.420.10">
    <property type="entry name" value="Ribonuclease H-like superfamily/Ribonuclease H"/>
    <property type="match status" value="1"/>
</dbReference>
<proteinExistence type="predicted"/>
<dbReference type="InterPro" id="IPR012337">
    <property type="entry name" value="RNaseH-like_sf"/>
</dbReference>
<dbReference type="Pfam" id="PF08411">
    <property type="entry name" value="ExoI_SH3"/>
    <property type="match status" value="1"/>
</dbReference>
<comment type="subunit">
    <text evidence="13">Monomer. Interacts with ssb (via C-terminus); this interaction stimulates the exonuclease activity by recruiting the enzyme to its substrate.</text>
</comment>
<comment type="catalytic activity">
    <reaction evidence="1 14">
        <text>Exonucleolytic cleavage in the 3'- to 5'-direction to yield nucleoside 5'-phosphates.</text>
        <dbReference type="EC" id="3.1.11.1"/>
    </reaction>
</comment>
<dbReference type="GO" id="GO:0003677">
    <property type="term" value="F:DNA binding"/>
    <property type="evidence" value="ECO:0007669"/>
    <property type="project" value="UniProtKB-KW"/>
</dbReference>
<accession>A0AAX3N852</accession>
<evidence type="ECO:0000256" key="16">
    <source>
        <dbReference type="PIRSR" id="PIRSR000977-2"/>
    </source>
</evidence>
<dbReference type="FunFam" id="3.30.420.10:FF:000033">
    <property type="entry name" value="Exodeoxyribonuclease I"/>
    <property type="match status" value="1"/>
</dbReference>
<comment type="cofactor">
    <cofactor evidence="16">
        <name>Mg(2+)</name>
        <dbReference type="ChEBI" id="CHEBI:18420"/>
    </cofactor>
    <text evidence="16">Binds 2 Mg(2+) ions per monomer.</text>
</comment>
<evidence type="ECO:0000313" key="20">
    <source>
        <dbReference type="Proteomes" id="UP001214992"/>
    </source>
</evidence>
<dbReference type="InterPro" id="IPR058561">
    <property type="entry name" value="Exonuc_1_C"/>
</dbReference>
<dbReference type="GO" id="GO:0008310">
    <property type="term" value="F:single-stranded DNA 3'-5' DNA exonuclease activity"/>
    <property type="evidence" value="ECO:0007669"/>
    <property type="project" value="UniProtKB-EC"/>
</dbReference>
<comment type="function">
    <text evidence="12">Degrades single-stranded DNA (ssDNA) in a highly processive manner. Also functions as a DNA deoxyribophosphodiesterase that releases deoxyribose-phosphate moieties following the cleavage of DNA at an apurinic/apyrimidinic (AP) site by either an AP endonuclease or AP lyase.</text>
</comment>
<evidence type="ECO:0000256" key="6">
    <source>
        <dbReference type="ARBA" id="ARBA00022763"/>
    </source>
</evidence>
<evidence type="ECO:0000256" key="5">
    <source>
        <dbReference type="ARBA" id="ARBA00022723"/>
    </source>
</evidence>
<dbReference type="InterPro" id="IPR034747">
    <property type="entry name" value="EXOI_SH3"/>
</dbReference>
<dbReference type="Gene3D" id="3.30.1520.20">
    <property type="entry name" value="Exonuclease ExoI, domain 2"/>
    <property type="match status" value="1"/>
</dbReference>
<evidence type="ECO:0000256" key="2">
    <source>
        <dbReference type="ARBA" id="ARBA00012108"/>
    </source>
</evidence>
<keyword evidence="6 14" id="KW-0227">DNA damage</keyword>
<evidence type="ECO:0000256" key="15">
    <source>
        <dbReference type="PIRSR" id="PIRSR000977-1"/>
    </source>
</evidence>
<dbReference type="CDD" id="cd06138">
    <property type="entry name" value="ExoI_N"/>
    <property type="match status" value="1"/>
</dbReference>
<dbReference type="Proteomes" id="UP001214992">
    <property type="component" value="Chromosome"/>
</dbReference>
<gene>
    <name evidence="19" type="primary">sbcB</name>
    <name evidence="19" type="ORF">ONB71_01060</name>
</gene>
<keyword evidence="5 16" id="KW-0479">Metal-binding</keyword>
<evidence type="ECO:0000256" key="1">
    <source>
        <dbReference type="ARBA" id="ARBA00000563"/>
    </source>
</evidence>
<evidence type="ECO:0000256" key="7">
    <source>
        <dbReference type="ARBA" id="ARBA00022801"/>
    </source>
</evidence>
<feature type="binding site" evidence="16">
    <location>
        <position position="12"/>
    </location>
    <ligand>
        <name>Mg(2+)</name>
        <dbReference type="ChEBI" id="CHEBI:18420"/>
        <label>2</label>
    </ligand>
</feature>
<evidence type="ECO:0000256" key="12">
    <source>
        <dbReference type="ARBA" id="ARBA00046035"/>
    </source>
</evidence>
<name>A0AAX3N852_9ENTR</name>
<dbReference type="PIRSF" id="PIRSF000977">
    <property type="entry name" value="Exodeoxyribonuclease_I"/>
    <property type="match status" value="1"/>
</dbReference>
<evidence type="ECO:0000256" key="3">
    <source>
        <dbReference type="ARBA" id="ARBA00019900"/>
    </source>
</evidence>
<evidence type="ECO:0000259" key="18">
    <source>
        <dbReference type="PROSITE" id="PS51785"/>
    </source>
</evidence>
<dbReference type="Gene3D" id="1.10.287.1240">
    <property type="match status" value="1"/>
</dbReference>
<feature type="domain" description="ExoI SH3-like" evidence="17">
    <location>
        <begin position="197"/>
        <end position="341"/>
    </location>
</feature>
<dbReference type="InterPro" id="IPR036397">
    <property type="entry name" value="RNaseH_sf"/>
</dbReference>
<evidence type="ECO:0000256" key="8">
    <source>
        <dbReference type="ARBA" id="ARBA00022839"/>
    </source>
</evidence>
<sequence length="466" mass="56581">MIKNTFLFYDYETFGINSSLDKPAQFAAVRTDFDFNIIEKPKIYYCKLPDDYLPNPDSILTHKISPQKANLLGVSESEFAKLIYKLFLKKTNCIIGYNNIKFDDLFTRNIFYRNFFHPYMWSWYNGNNNWDVINIIRSCYLLCPKDIKWPYKKNGIPSFRLEDFVKINKYKNINSHDAISDVYATILIVKLIKQKKPKLFNFLFNNRKKNQLLSLIKNNKNVPFIYISNVFDTKNNIVNIVLPSKIYKKNVLVTLNLMENISLFLYKNINNKKNYLFNKKKKLPIIEIYLNKCPIIIPINLLNKTSCKRLKINKEKYMKNIDFIDKYKIHKKIKNIYDNHKINYFKYEDNIDCQLYKNFFTNKDYRLMKIIRKTNINKLKLINLDKYDERFKNLLFRYRARNFYYTLNNTEKKKWNKYKKKCFNFSYIKNYLIKIKKLYLYNKNNSNKQKLLKKIYNYAKYLINLN</sequence>
<dbReference type="EMBL" id="CP110496">
    <property type="protein sequence ID" value="WDI78714.1"/>
    <property type="molecule type" value="Genomic_DNA"/>
</dbReference>
<feature type="binding site" evidence="15">
    <location>
        <position position="160"/>
    </location>
    <ligand>
        <name>substrate</name>
    </ligand>
</feature>
<evidence type="ECO:0000259" key="17">
    <source>
        <dbReference type="PROSITE" id="PS51784"/>
    </source>
</evidence>
<dbReference type="Gene3D" id="1.20.1280.70">
    <property type="entry name" value="Exonuclease ExoI, domain 3"/>
    <property type="match status" value="1"/>
</dbReference>
<feature type="binding site" evidence="16">
    <location>
        <position position="10"/>
    </location>
    <ligand>
        <name>Mg(2+)</name>
        <dbReference type="ChEBI" id="CHEBI:18420"/>
        <label>1</label>
    </ligand>
</feature>
<dbReference type="InterPro" id="IPR038649">
    <property type="entry name" value="EXOI_SH3_sf"/>
</dbReference>
<keyword evidence="10" id="KW-0238">DNA-binding</keyword>
<dbReference type="AlphaFoldDB" id="A0AAX3N852"/>
<keyword evidence="4 14" id="KW-0540">Nuclease</keyword>
<dbReference type="InterPro" id="IPR013620">
    <property type="entry name" value="Exonuc_1_SH3"/>
</dbReference>
<dbReference type="GO" id="GO:0006281">
    <property type="term" value="P:DNA repair"/>
    <property type="evidence" value="ECO:0007669"/>
    <property type="project" value="UniProtKB-KW"/>
</dbReference>
<reference evidence="19" key="1">
    <citation type="submission" date="2022-11" db="EMBL/GenBank/DDBJ databases">
        <title>Genomic comparisons reveal selection pressure and functional variation between nutritional endosymbionts of cave-adapted and epigean Hawaiian planthoppers.</title>
        <authorList>
            <person name="Gossett J.M."/>
            <person name="Porter M.L."/>
            <person name="Vasquez Y."/>
            <person name="Bennett G.M."/>
            <person name="Chong R.A."/>
        </authorList>
    </citation>
    <scope>NUCLEOTIDE SEQUENCE</scope>
    <source>
        <strain evidence="19">OPOL2</strain>
    </source>
</reference>
<dbReference type="InterPro" id="IPR013520">
    <property type="entry name" value="Ribonucl_H"/>
</dbReference>
<dbReference type="NCBIfam" id="NF008746">
    <property type="entry name" value="PRK11779.1"/>
    <property type="match status" value="1"/>
</dbReference>
<evidence type="ECO:0000256" key="9">
    <source>
        <dbReference type="ARBA" id="ARBA00022842"/>
    </source>
</evidence>
<evidence type="ECO:0000256" key="13">
    <source>
        <dbReference type="ARBA" id="ARBA00046792"/>
    </source>
</evidence>
<dbReference type="Pfam" id="PF00929">
    <property type="entry name" value="RNase_T"/>
    <property type="match status" value="1"/>
</dbReference>
<feature type="binding site" evidence="15">
    <location>
        <position position="12"/>
    </location>
    <ligand>
        <name>substrate</name>
    </ligand>
</feature>
<dbReference type="PROSITE" id="PS51785">
    <property type="entry name" value="EXOI_C"/>
    <property type="match status" value="1"/>
</dbReference>
<dbReference type="PROSITE" id="PS51784">
    <property type="entry name" value="EXOI_SH3"/>
    <property type="match status" value="1"/>
</dbReference>
<keyword evidence="8 14" id="KW-0269">Exonuclease</keyword>
<keyword evidence="11 14" id="KW-0234">DNA repair</keyword>
<keyword evidence="7 14" id="KW-0378">Hydrolase</keyword>
<dbReference type="Pfam" id="PF26016">
    <property type="entry name" value="ExoI_C"/>
    <property type="match status" value="1"/>
</dbReference>
<dbReference type="RefSeq" id="WP_274360740.1">
    <property type="nucleotide sequence ID" value="NZ_CP110496.1"/>
</dbReference>
<dbReference type="InterPro" id="IPR023607">
    <property type="entry name" value="Exodeoxyribonuclease_I"/>
</dbReference>
<evidence type="ECO:0000313" key="19">
    <source>
        <dbReference type="EMBL" id="WDI78714.1"/>
    </source>
</evidence>
<feature type="domain" description="ExoI C-terminal" evidence="18">
    <location>
        <begin position="346"/>
        <end position="463"/>
    </location>
</feature>
<dbReference type="SUPFAM" id="SSF53098">
    <property type="entry name" value="Ribonuclease H-like"/>
    <property type="match status" value="1"/>
</dbReference>
<evidence type="ECO:0000256" key="14">
    <source>
        <dbReference type="PIRNR" id="PIRNR000977"/>
    </source>
</evidence>
<evidence type="ECO:0000256" key="11">
    <source>
        <dbReference type="ARBA" id="ARBA00023204"/>
    </source>
</evidence>